<dbReference type="InterPro" id="IPR036208">
    <property type="entry name" value="VHL_sf"/>
</dbReference>
<dbReference type="InterPro" id="IPR005123">
    <property type="entry name" value="Oxoglu/Fe-dep_dioxygenase_dom"/>
</dbReference>
<evidence type="ECO:0000256" key="4">
    <source>
        <dbReference type="ARBA" id="ARBA00023002"/>
    </source>
</evidence>
<dbReference type="PANTHER" id="PTHR10869">
    <property type="entry name" value="PROLYL 4-HYDROXYLASE ALPHA SUBUNIT"/>
    <property type="match status" value="1"/>
</dbReference>
<sequence>MFASLAGPSFHILAIALFAGPCSCHATSTHRWKSVEDGAHPYLSEQFFPGLFVLGRVPRSSEVRVYLGGKQPSLGEEVLLVPETQTWVELRRTLTELLRVPPLEPYQSDWALFDAQGRRLENLATLAEAPVAFLILLGQWMWPAVRVGFEHMVQDVANGETAVLRTLSLRPVIFEVEHFLSREEAHEVMSVGETIGLVASKGTMTTADRNRRTKDAQFRTSRQAWLDGKVSPLVGELDERVANLTRVHSSHNELAQLLRYDAGQFYHAHMDWSLLADYNDQEGEWLHHHYGHQNRMATVFMYLNDVEGGGETVFPKQGQPICFPENLLGGLDMNNCKGAFTSSYESCNYGLKVKPSLGKVLLWYNVLHSGRGDQNALHGGCPVGDNLTKWSINKWVNMKPFDEAPAQFLSDHPALARFGWAGDSDACQVTFTNNAASGADVLWISEDGQEHKVTDLPSHASRSLQSHEGHMFLVRWGSDSSNVVTCQRPSSAFVAEPDHQLNVKGGLEL</sequence>
<dbReference type="InterPro" id="IPR006620">
    <property type="entry name" value="Pro_4_hyd_alph"/>
</dbReference>
<feature type="domain" description="Fe2OG dioxygenase" evidence="7">
    <location>
        <begin position="251"/>
        <end position="398"/>
    </location>
</feature>
<protein>
    <recommendedName>
        <fullName evidence="7">Fe2OG dioxygenase domain-containing protein</fullName>
    </recommendedName>
</protein>
<evidence type="ECO:0000313" key="8">
    <source>
        <dbReference type="EMBL" id="CAD8872199.1"/>
    </source>
</evidence>
<name>A0A7S1B323_NOCSC</name>
<dbReference type="PROSITE" id="PS51471">
    <property type="entry name" value="FE2OG_OXY"/>
    <property type="match status" value="1"/>
</dbReference>
<dbReference type="SUPFAM" id="SSF49468">
    <property type="entry name" value="VHL"/>
    <property type="match status" value="1"/>
</dbReference>
<dbReference type="GO" id="GO:0031418">
    <property type="term" value="F:L-ascorbic acid binding"/>
    <property type="evidence" value="ECO:0007669"/>
    <property type="project" value="InterPro"/>
</dbReference>
<feature type="chain" id="PRO_5030740731" description="Fe2OG dioxygenase domain-containing protein" evidence="6">
    <location>
        <begin position="27"/>
        <end position="509"/>
    </location>
</feature>
<dbReference type="Gene3D" id="2.60.120.620">
    <property type="entry name" value="q2cbj1_9rhob like domain"/>
    <property type="match status" value="1"/>
</dbReference>
<dbReference type="InterPro" id="IPR037140">
    <property type="entry name" value="VHL_beta_dom_sf"/>
</dbReference>
<dbReference type="PANTHER" id="PTHR10869:SF246">
    <property type="entry name" value="TRANSMEMBRANE PROLYL 4-HYDROXYLASE"/>
    <property type="match status" value="1"/>
</dbReference>
<dbReference type="Pfam" id="PF13640">
    <property type="entry name" value="2OG-FeII_Oxy_3"/>
    <property type="match status" value="1"/>
</dbReference>
<dbReference type="AlphaFoldDB" id="A0A7S1B323"/>
<evidence type="ECO:0000256" key="5">
    <source>
        <dbReference type="ARBA" id="ARBA00023004"/>
    </source>
</evidence>
<keyword evidence="5" id="KW-0408">Iron</keyword>
<evidence type="ECO:0000256" key="6">
    <source>
        <dbReference type="SAM" id="SignalP"/>
    </source>
</evidence>
<dbReference type="GO" id="GO:0005506">
    <property type="term" value="F:iron ion binding"/>
    <property type="evidence" value="ECO:0007669"/>
    <property type="project" value="InterPro"/>
</dbReference>
<organism evidence="8">
    <name type="scientific">Noctiluca scintillans</name>
    <name type="common">Sea sparkle</name>
    <name type="synonym">Red tide dinoflagellate</name>
    <dbReference type="NCBI Taxonomy" id="2966"/>
    <lineage>
        <taxon>Eukaryota</taxon>
        <taxon>Sar</taxon>
        <taxon>Alveolata</taxon>
        <taxon>Dinophyceae</taxon>
        <taxon>Noctilucales</taxon>
        <taxon>Noctilucaceae</taxon>
        <taxon>Noctiluca</taxon>
    </lineage>
</organism>
<comment type="cofactor">
    <cofactor evidence="1">
        <name>L-ascorbate</name>
        <dbReference type="ChEBI" id="CHEBI:38290"/>
    </cofactor>
</comment>
<keyword evidence="2" id="KW-0479">Metal-binding</keyword>
<dbReference type="InterPro" id="IPR045054">
    <property type="entry name" value="P4HA-like"/>
</dbReference>
<reference evidence="8" key="1">
    <citation type="submission" date="2021-01" db="EMBL/GenBank/DDBJ databases">
        <authorList>
            <person name="Corre E."/>
            <person name="Pelletier E."/>
            <person name="Niang G."/>
            <person name="Scheremetjew M."/>
            <person name="Finn R."/>
            <person name="Kale V."/>
            <person name="Holt S."/>
            <person name="Cochrane G."/>
            <person name="Meng A."/>
            <person name="Brown T."/>
            <person name="Cohen L."/>
        </authorList>
    </citation>
    <scope>NUCLEOTIDE SEQUENCE</scope>
</reference>
<keyword evidence="4" id="KW-0560">Oxidoreductase</keyword>
<keyword evidence="3" id="KW-0223">Dioxygenase</keyword>
<feature type="signal peptide" evidence="6">
    <location>
        <begin position="1"/>
        <end position="26"/>
    </location>
</feature>
<evidence type="ECO:0000256" key="3">
    <source>
        <dbReference type="ARBA" id="ARBA00022964"/>
    </source>
</evidence>
<dbReference type="GO" id="GO:0004656">
    <property type="term" value="F:procollagen-proline 4-dioxygenase activity"/>
    <property type="evidence" value="ECO:0007669"/>
    <property type="project" value="TreeGrafter"/>
</dbReference>
<dbReference type="Gene3D" id="2.60.40.780">
    <property type="entry name" value="von Hippel-Lindau disease tumour suppressor, beta domain"/>
    <property type="match status" value="1"/>
</dbReference>
<gene>
    <name evidence="8" type="ORF">NSCI0253_LOCUS46556</name>
</gene>
<dbReference type="SMART" id="SM00702">
    <property type="entry name" value="P4Hc"/>
    <property type="match status" value="1"/>
</dbReference>
<evidence type="ECO:0000259" key="7">
    <source>
        <dbReference type="PROSITE" id="PS51471"/>
    </source>
</evidence>
<keyword evidence="6" id="KW-0732">Signal</keyword>
<evidence type="ECO:0000256" key="2">
    <source>
        <dbReference type="ARBA" id="ARBA00022723"/>
    </source>
</evidence>
<dbReference type="GO" id="GO:0005783">
    <property type="term" value="C:endoplasmic reticulum"/>
    <property type="evidence" value="ECO:0007669"/>
    <property type="project" value="TreeGrafter"/>
</dbReference>
<dbReference type="EMBL" id="HBFQ01065534">
    <property type="protein sequence ID" value="CAD8872199.1"/>
    <property type="molecule type" value="Transcribed_RNA"/>
</dbReference>
<proteinExistence type="predicted"/>
<evidence type="ECO:0000256" key="1">
    <source>
        <dbReference type="ARBA" id="ARBA00001961"/>
    </source>
</evidence>
<accession>A0A7S1B323</accession>
<dbReference type="InterPro" id="IPR044862">
    <property type="entry name" value="Pro_4_hyd_alph_FE2OG_OXY"/>
</dbReference>